<dbReference type="AlphaFoldDB" id="A0A1E3QWE6"/>
<evidence type="ECO:0000256" key="1">
    <source>
        <dbReference type="ARBA" id="ARBA00004232"/>
    </source>
</evidence>
<keyword evidence="6 9" id="KW-0472">Membrane</keyword>
<dbReference type="InterPro" id="IPR018819">
    <property type="entry name" value="Nur1/Mug154"/>
</dbReference>
<evidence type="ECO:0000256" key="7">
    <source>
        <dbReference type="ARBA" id="ARBA00024979"/>
    </source>
</evidence>
<feature type="transmembrane region" description="Helical" evidence="9">
    <location>
        <begin position="99"/>
        <end position="122"/>
    </location>
</feature>
<dbReference type="Proteomes" id="UP000094336">
    <property type="component" value="Unassembled WGS sequence"/>
</dbReference>
<dbReference type="GO" id="GO:0007096">
    <property type="term" value="P:regulation of exit from mitosis"/>
    <property type="evidence" value="ECO:0007669"/>
    <property type="project" value="TreeGrafter"/>
</dbReference>
<feature type="region of interest" description="Disordered" evidence="8">
    <location>
        <begin position="377"/>
        <end position="433"/>
    </location>
</feature>
<sequence>MPLKRQRFIRKQPLLSKIQAYPFDLWLWLHETRLAIDWDAQAQFVGLPLGLVMKIVYLLLLTIDSRAVRGNDVFASNVSYRHLRSVHSPSLISRFQATALAVTQAVCVLLVAFNLLNTYLCLSKTRIYTFMSSVNSNITVAQRPNGAHKINLDAYADDEDTPSDESVFGAVWRWLLSHLSPKQMEPELVDTDSETWQLCVWDPLKFQLCLLSMFSPVDLVYLASAPTGLKSTLVLLLINFALYYVVVECFLVLLKDRELIYKETFAEYDSKYVRPKLSIAKRDVSVDATGGPYVRPRVQHYETYSTKERVFYTHDQKGKLVDNYRRLNENYDDGYRPVFRDEREINELAPRSFISSASLETSPFVRPVHSLSKAWSERQATRKSLSVRSPSPGTPTLRRKYEQSRGASTSPVKDRLSALPVGQNKPWAASSKK</sequence>
<dbReference type="OrthoDB" id="3363151at2759"/>
<evidence type="ECO:0000256" key="5">
    <source>
        <dbReference type="ARBA" id="ARBA00022989"/>
    </source>
</evidence>
<comment type="function">
    <text evidence="7">Member of a perinuclear network that controls recombination at multiple loci to maintain genome stability. Required for rDNA repeat stability.</text>
</comment>
<gene>
    <name evidence="10" type="ORF">BABINDRAFT_123066</name>
</gene>
<reference evidence="11" key="1">
    <citation type="submission" date="2016-05" db="EMBL/GenBank/DDBJ databases">
        <title>Comparative genomics of biotechnologically important yeasts.</title>
        <authorList>
            <consortium name="DOE Joint Genome Institute"/>
            <person name="Riley R."/>
            <person name="Haridas S."/>
            <person name="Wolfe K.H."/>
            <person name="Lopes M.R."/>
            <person name="Hittinger C.T."/>
            <person name="Goker M."/>
            <person name="Salamov A."/>
            <person name="Wisecaver J."/>
            <person name="Long T.M."/>
            <person name="Aerts A.L."/>
            <person name="Barry K."/>
            <person name="Choi C."/>
            <person name="Clum A."/>
            <person name="Coughlan A.Y."/>
            <person name="Deshpande S."/>
            <person name="Douglass A.P."/>
            <person name="Hanson S.J."/>
            <person name="Klenk H.-P."/>
            <person name="Labutti K."/>
            <person name="Lapidus A."/>
            <person name="Lindquist E."/>
            <person name="Lipzen A."/>
            <person name="Meier-Kolthoff J.P."/>
            <person name="Ohm R.A."/>
            <person name="Otillar R.P."/>
            <person name="Pangilinan J."/>
            <person name="Peng Y."/>
            <person name="Rokas A."/>
            <person name="Rosa C.A."/>
            <person name="Scheuner C."/>
            <person name="Sibirny A.A."/>
            <person name="Slot J.C."/>
            <person name="Stielow J.B."/>
            <person name="Sun H."/>
            <person name="Kurtzman C.P."/>
            <person name="Blackwell M."/>
            <person name="Grigoriev I.V."/>
            <person name="Jeffries T.W."/>
        </authorList>
    </citation>
    <scope>NUCLEOTIDE SEQUENCE [LARGE SCALE GENOMIC DNA]</scope>
    <source>
        <strain evidence="11">NRRL Y-12698</strain>
    </source>
</reference>
<protein>
    <recommendedName>
        <fullName evidence="3">Nuclear rim protein 1</fullName>
    </recommendedName>
</protein>
<evidence type="ECO:0000313" key="11">
    <source>
        <dbReference type="Proteomes" id="UP000094336"/>
    </source>
</evidence>
<feature type="transmembrane region" description="Helical" evidence="9">
    <location>
        <begin position="44"/>
        <end position="63"/>
    </location>
</feature>
<proteinExistence type="inferred from homology"/>
<keyword evidence="5 9" id="KW-1133">Transmembrane helix</keyword>
<keyword evidence="4 9" id="KW-0812">Transmembrane</keyword>
<dbReference type="EMBL" id="KV454428">
    <property type="protein sequence ID" value="ODQ81327.1"/>
    <property type="molecule type" value="Genomic_DNA"/>
</dbReference>
<organism evidence="10 11">
    <name type="scientific">Babjeviella inositovora NRRL Y-12698</name>
    <dbReference type="NCBI Taxonomy" id="984486"/>
    <lineage>
        <taxon>Eukaryota</taxon>
        <taxon>Fungi</taxon>
        <taxon>Dikarya</taxon>
        <taxon>Ascomycota</taxon>
        <taxon>Saccharomycotina</taxon>
        <taxon>Pichiomycetes</taxon>
        <taxon>Serinales incertae sedis</taxon>
        <taxon>Babjeviella</taxon>
    </lineage>
</organism>
<comment type="similarity">
    <text evidence="2">Belongs to the NUR1 family.</text>
</comment>
<accession>A0A1E3QWE6</accession>
<feature type="transmembrane region" description="Helical" evidence="9">
    <location>
        <begin position="233"/>
        <end position="254"/>
    </location>
</feature>
<dbReference type="GO" id="GO:0031965">
    <property type="term" value="C:nuclear membrane"/>
    <property type="evidence" value="ECO:0007669"/>
    <property type="project" value="UniProtKB-SubCell"/>
</dbReference>
<dbReference type="GO" id="GO:0043007">
    <property type="term" value="P:maintenance of rDNA"/>
    <property type="evidence" value="ECO:0007669"/>
    <property type="project" value="TreeGrafter"/>
</dbReference>
<dbReference type="GeneID" id="30144805"/>
<dbReference type="Pfam" id="PF10332">
    <property type="entry name" value="DUF2418"/>
    <property type="match status" value="1"/>
</dbReference>
<keyword evidence="11" id="KW-1185">Reference proteome</keyword>
<evidence type="ECO:0000313" key="10">
    <source>
        <dbReference type="EMBL" id="ODQ81327.1"/>
    </source>
</evidence>
<name>A0A1E3QWE6_9ASCO</name>
<evidence type="ECO:0000256" key="4">
    <source>
        <dbReference type="ARBA" id="ARBA00022692"/>
    </source>
</evidence>
<comment type="subcellular location">
    <subcellularLocation>
        <location evidence="1">Nucleus membrane</location>
        <topology evidence="1">Multi-pass membrane protein</topology>
    </subcellularLocation>
</comment>
<evidence type="ECO:0000256" key="2">
    <source>
        <dbReference type="ARBA" id="ARBA00007900"/>
    </source>
</evidence>
<feature type="compositionally biased region" description="Polar residues" evidence="8">
    <location>
        <begin position="382"/>
        <end position="391"/>
    </location>
</feature>
<evidence type="ECO:0000256" key="8">
    <source>
        <dbReference type="SAM" id="MobiDB-lite"/>
    </source>
</evidence>
<evidence type="ECO:0000256" key="3">
    <source>
        <dbReference type="ARBA" id="ARBA00018310"/>
    </source>
</evidence>
<dbReference type="RefSeq" id="XP_018986655.1">
    <property type="nucleotide sequence ID" value="XM_019126951.1"/>
</dbReference>
<evidence type="ECO:0000256" key="6">
    <source>
        <dbReference type="ARBA" id="ARBA00023136"/>
    </source>
</evidence>
<dbReference type="PANTHER" id="PTHR28293">
    <property type="entry name" value="NUCLEAR RIM PROTEIN 1"/>
    <property type="match status" value="1"/>
</dbReference>
<evidence type="ECO:0000256" key="9">
    <source>
        <dbReference type="SAM" id="Phobius"/>
    </source>
</evidence>
<dbReference type="PANTHER" id="PTHR28293:SF1">
    <property type="entry name" value="NUCLEAR RIM PROTEIN 1"/>
    <property type="match status" value="1"/>
</dbReference>